<keyword evidence="3" id="KW-1185">Reference proteome</keyword>
<organism evidence="2 3">
    <name type="scientific">Nostoc punctiforme FACHB-252</name>
    <dbReference type="NCBI Taxonomy" id="1357509"/>
    <lineage>
        <taxon>Bacteria</taxon>
        <taxon>Bacillati</taxon>
        <taxon>Cyanobacteriota</taxon>
        <taxon>Cyanophyceae</taxon>
        <taxon>Nostocales</taxon>
        <taxon>Nostocaceae</taxon>
        <taxon>Nostoc</taxon>
    </lineage>
</organism>
<dbReference type="InterPro" id="IPR045437">
    <property type="entry name" value="EAD8"/>
</dbReference>
<protein>
    <recommendedName>
        <fullName evidence="1">Effector-associated domain-containing protein</fullName>
    </recommendedName>
</protein>
<gene>
    <name evidence="2" type="ORF">H6G94_33620</name>
</gene>
<dbReference type="Pfam" id="PF19961">
    <property type="entry name" value="EAD8"/>
    <property type="match status" value="1"/>
</dbReference>
<accession>A0ABR8HKL7</accession>
<dbReference type="EMBL" id="JACJTC010000040">
    <property type="protein sequence ID" value="MBD2616127.1"/>
    <property type="molecule type" value="Genomic_DNA"/>
</dbReference>
<dbReference type="Proteomes" id="UP000606396">
    <property type="component" value="Unassembled WGS sequence"/>
</dbReference>
<dbReference type="RefSeq" id="WP_190952588.1">
    <property type="nucleotide sequence ID" value="NZ_JACJTC010000040.1"/>
</dbReference>
<evidence type="ECO:0000313" key="2">
    <source>
        <dbReference type="EMBL" id="MBD2616127.1"/>
    </source>
</evidence>
<feature type="domain" description="Effector-associated" evidence="1">
    <location>
        <begin position="6"/>
        <end position="97"/>
    </location>
</feature>
<name>A0ABR8HKL7_NOSPU</name>
<reference evidence="2 3" key="1">
    <citation type="journal article" date="2020" name="ISME J.">
        <title>Comparative genomics reveals insights into cyanobacterial evolution and habitat adaptation.</title>
        <authorList>
            <person name="Chen M.Y."/>
            <person name="Teng W.K."/>
            <person name="Zhao L."/>
            <person name="Hu C.X."/>
            <person name="Zhou Y.K."/>
            <person name="Han B.P."/>
            <person name="Song L.R."/>
            <person name="Shu W.S."/>
        </authorList>
    </citation>
    <scope>NUCLEOTIDE SEQUENCE [LARGE SCALE GENOMIC DNA]</scope>
    <source>
        <strain evidence="2 3">FACHB-252</strain>
    </source>
</reference>
<evidence type="ECO:0000259" key="1">
    <source>
        <dbReference type="Pfam" id="PF19961"/>
    </source>
</evidence>
<comment type="caution">
    <text evidence="2">The sequence shown here is derived from an EMBL/GenBank/DDBJ whole genome shotgun (WGS) entry which is preliminary data.</text>
</comment>
<sequence length="360" mass="41607">MAESFEDRLINFLIEISAMSQKANRDALLTRLPPYPVSSISRDESILTDLTNIVKAVNKWVLLDSGELALKVLMDNAQIYVKGLKSEAKLNELIKELGSEFNLEKDEIEIPFVIVAMTQAEANELQHITFNQQEPLNDEFKNFQELTQIIKEHGIVNFINHYSEIREEWKPYIFQDYTIQSVILDMIEEINYYYNEVANFPLIKPIFFSHDCLGLDDSKRVRIWNELRQLGCVLIVDSISLFHPTVRQKLLKAEISSNKNVAILVLSPINPSVIQANQLLEETIKSQWEPAFFRFHEDLDKLCEIGIGDLRAIKRLLFSILPETAQIIVKQKPQLKNRQGFRRKMGTGNRVDRLWTGSSK</sequence>
<proteinExistence type="predicted"/>
<evidence type="ECO:0000313" key="3">
    <source>
        <dbReference type="Proteomes" id="UP000606396"/>
    </source>
</evidence>